<reference evidence="4" key="1">
    <citation type="journal article" date="2019" name="Int. J. Syst. Evol. Microbiol.">
        <title>The Global Catalogue of Microorganisms (GCM) 10K type strain sequencing project: providing services to taxonomists for standard genome sequencing and annotation.</title>
        <authorList>
            <consortium name="The Broad Institute Genomics Platform"/>
            <consortium name="The Broad Institute Genome Sequencing Center for Infectious Disease"/>
            <person name="Wu L."/>
            <person name="Ma J."/>
        </authorList>
    </citation>
    <scope>NUCLEOTIDE SEQUENCE [LARGE SCALE GENOMIC DNA]</scope>
    <source>
        <strain evidence="4">JCM 17804</strain>
    </source>
</reference>
<evidence type="ECO:0000313" key="4">
    <source>
        <dbReference type="Proteomes" id="UP001500975"/>
    </source>
</evidence>
<dbReference type="InterPro" id="IPR005064">
    <property type="entry name" value="BUG"/>
</dbReference>
<dbReference type="EMBL" id="BAABGJ010000012">
    <property type="protein sequence ID" value="GAA4337886.1"/>
    <property type="molecule type" value="Genomic_DNA"/>
</dbReference>
<dbReference type="Pfam" id="PF03401">
    <property type="entry name" value="TctC"/>
    <property type="match status" value="1"/>
</dbReference>
<feature type="chain" id="PRO_5047359772" evidence="2">
    <location>
        <begin position="20"/>
        <end position="319"/>
    </location>
</feature>
<evidence type="ECO:0000313" key="3">
    <source>
        <dbReference type="EMBL" id="GAA4337886.1"/>
    </source>
</evidence>
<dbReference type="CDD" id="cd13578">
    <property type="entry name" value="PBP2_Bug27"/>
    <property type="match status" value="1"/>
</dbReference>
<name>A0ABP8HDJ6_9BURK</name>
<dbReference type="SUPFAM" id="SSF53850">
    <property type="entry name" value="Periplasmic binding protein-like II"/>
    <property type="match status" value="1"/>
</dbReference>
<organism evidence="3 4">
    <name type="scientific">Variovorax defluvii</name>
    <dbReference type="NCBI Taxonomy" id="913761"/>
    <lineage>
        <taxon>Bacteria</taxon>
        <taxon>Pseudomonadati</taxon>
        <taxon>Pseudomonadota</taxon>
        <taxon>Betaproteobacteria</taxon>
        <taxon>Burkholderiales</taxon>
        <taxon>Comamonadaceae</taxon>
        <taxon>Variovorax</taxon>
    </lineage>
</organism>
<proteinExistence type="inferred from homology"/>
<dbReference type="Proteomes" id="UP001500975">
    <property type="component" value="Unassembled WGS sequence"/>
</dbReference>
<protein>
    <submittedName>
        <fullName evidence="3">Tripartite tricarboxylate transporter substrate binding protein</fullName>
    </submittedName>
</protein>
<dbReference type="PANTHER" id="PTHR42928:SF5">
    <property type="entry name" value="BLR1237 PROTEIN"/>
    <property type="match status" value="1"/>
</dbReference>
<accession>A0ABP8HDJ6</accession>
<keyword evidence="4" id="KW-1185">Reference proteome</keyword>
<comment type="similarity">
    <text evidence="1">Belongs to the UPF0065 (bug) family.</text>
</comment>
<dbReference type="RefSeq" id="WP_345537098.1">
    <property type="nucleotide sequence ID" value="NZ_BAABGJ010000012.1"/>
</dbReference>
<dbReference type="Gene3D" id="3.40.190.10">
    <property type="entry name" value="Periplasmic binding protein-like II"/>
    <property type="match status" value="1"/>
</dbReference>
<dbReference type="PIRSF" id="PIRSF017082">
    <property type="entry name" value="YflP"/>
    <property type="match status" value="1"/>
</dbReference>
<dbReference type="Gene3D" id="3.40.190.150">
    <property type="entry name" value="Bordetella uptake gene, domain 1"/>
    <property type="match status" value="1"/>
</dbReference>
<comment type="caution">
    <text evidence="3">The sequence shown here is derived from an EMBL/GenBank/DDBJ whole genome shotgun (WGS) entry which is preliminary data.</text>
</comment>
<sequence>MKLVLTTFAVMPAMAFAQAGSDYPSKPVKILVGYQAGGPTDLTARVIASKLQTALGQAFVVDNKPGAGSNIASEAAAASPADGYTLLVAASQMTWNSGLYKTVKYDPIRSFVPISKIMSSPAVLVVNPKLPFKTVPDLVAFAKREPNKLSFASSGNGTVPHLSGELFKAAAGVQMTHIPYKGAGPALNDLLGANVDMSFLTALSALQFVKDGKLRALAVVSNERLPQLPDVPTLKEAGVTGVDLESWNGLFAPAGTPPAIVQKLSDAVVKIMKEPDVKKVFEEQAAKPIGNKAGEFAAELQTEVQRNNAFIKSANLKVD</sequence>
<dbReference type="InterPro" id="IPR042100">
    <property type="entry name" value="Bug_dom1"/>
</dbReference>
<evidence type="ECO:0000256" key="1">
    <source>
        <dbReference type="ARBA" id="ARBA00006987"/>
    </source>
</evidence>
<feature type="signal peptide" evidence="2">
    <location>
        <begin position="1"/>
        <end position="19"/>
    </location>
</feature>
<gene>
    <name evidence="3" type="ORF">GCM10023165_16230</name>
</gene>
<keyword evidence="2" id="KW-0732">Signal</keyword>
<dbReference type="PANTHER" id="PTHR42928">
    <property type="entry name" value="TRICARBOXYLATE-BINDING PROTEIN"/>
    <property type="match status" value="1"/>
</dbReference>
<evidence type="ECO:0000256" key="2">
    <source>
        <dbReference type="SAM" id="SignalP"/>
    </source>
</evidence>